<dbReference type="EMBL" id="JARXIC010000005">
    <property type="protein sequence ID" value="MDQ8193688.1"/>
    <property type="molecule type" value="Genomic_DNA"/>
</dbReference>
<comment type="caution">
    <text evidence="2">The sequence shown here is derived from an EMBL/GenBank/DDBJ whole genome shotgun (WGS) entry which is preliminary data.</text>
</comment>
<evidence type="ECO:0000313" key="2">
    <source>
        <dbReference type="EMBL" id="MDQ8193688.1"/>
    </source>
</evidence>
<evidence type="ECO:0000256" key="1">
    <source>
        <dbReference type="SAM" id="Phobius"/>
    </source>
</evidence>
<proteinExistence type="predicted"/>
<name>A0ABU1AJ96_9BACT</name>
<protein>
    <submittedName>
        <fullName evidence="2">Uncharacterized protein</fullName>
    </submittedName>
</protein>
<gene>
    <name evidence="2" type="ORF">QEH59_04595</name>
</gene>
<accession>A0ABU1AJ96</accession>
<dbReference type="RefSeq" id="WP_308984171.1">
    <property type="nucleotide sequence ID" value="NZ_JARXIC010000005.1"/>
</dbReference>
<feature type="transmembrane region" description="Helical" evidence="1">
    <location>
        <begin position="6"/>
        <end position="26"/>
    </location>
</feature>
<organism evidence="2 3">
    <name type="scientific">Thalassobacterium sedimentorum</name>
    <dbReference type="NCBI Taxonomy" id="3041258"/>
    <lineage>
        <taxon>Bacteria</taxon>
        <taxon>Pseudomonadati</taxon>
        <taxon>Verrucomicrobiota</taxon>
        <taxon>Opitutia</taxon>
        <taxon>Puniceicoccales</taxon>
        <taxon>Coraliomargaritaceae</taxon>
        <taxon>Thalassobacterium</taxon>
    </lineage>
</organism>
<keyword evidence="1" id="KW-0812">Transmembrane</keyword>
<dbReference type="Proteomes" id="UP001243717">
    <property type="component" value="Unassembled WGS sequence"/>
</dbReference>
<reference evidence="2 3" key="1">
    <citation type="submission" date="2023-04" db="EMBL/GenBank/DDBJ databases">
        <title>A novel bacteria isolated from coastal sediment.</title>
        <authorList>
            <person name="Liu X.-J."/>
            <person name="Du Z.-J."/>
        </authorList>
    </citation>
    <scope>NUCLEOTIDE SEQUENCE [LARGE SCALE GENOMIC DNA]</scope>
    <source>
        <strain evidence="2 3">SDUM461004</strain>
    </source>
</reference>
<keyword evidence="1" id="KW-1133">Transmembrane helix</keyword>
<keyword evidence="1" id="KW-0472">Membrane</keyword>
<sequence length="263" mass="29155">MSRLNIGSAPCVSSFWAMLSVIYLLYSAVGKAQILSSTDFEEAPVQVSFRIYLWPQNFDISGYISDGEGRGGYRYVAPKISYQESIESGAQLIDVGDGQISDLYHYSGLGPLVFFQNDAESGERIPLGVVAVEQLSGDVLLIFFPNTSGEGSAYNILPVEAPTKRIPDGKAMFYNLTRQTLAMYTGKDPQIVAPRAVTLMSLGREDDNLVPVRIMVKVNDSGEWLIRHTEYQTISDDEKLLFFVFPRDAESNRVRVLSINTAL</sequence>
<keyword evidence="3" id="KW-1185">Reference proteome</keyword>
<evidence type="ECO:0000313" key="3">
    <source>
        <dbReference type="Proteomes" id="UP001243717"/>
    </source>
</evidence>